<dbReference type="EMBL" id="JH993089">
    <property type="protein sequence ID" value="EKX35482.1"/>
    <property type="molecule type" value="Genomic_DNA"/>
</dbReference>
<dbReference type="InterPro" id="IPR029063">
    <property type="entry name" value="SAM-dependent_MTases_sf"/>
</dbReference>
<dbReference type="KEGG" id="gtt:GUITHDRAFT_79791"/>
<dbReference type="Gene3D" id="3.40.50.150">
    <property type="entry name" value="Vaccinia Virus protein VP39"/>
    <property type="match status" value="1"/>
</dbReference>
<dbReference type="STRING" id="905079.L1IHB4"/>
<dbReference type="GO" id="GO:0008757">
    <property type="term" value="F:S-adenosylmethionine-dependent methyltransferase activity"/>
    <property type="evidence" value="ECO:0007669"/>
    <property type="project" value="UniProtKB-ARBA"/>
</dbReference>
<dbReference type="EnsemblProtists" id="EKX35482">
    <property type="protein sequence ID" value="EKX35482"/>
    <property type="gene ID" value="GUITHDRAFT_79791"/>
</dbReference>
<dbReference type="SUPFAM" id="SSF53335">
    <property type="entry name" value="S-adenosyl-L-methionine-dependent methyltransferases"/>
    <property type="match status" value="1"/>
</dbReference>
<dbReference type="GeneID" id="17292252"/>
<dbReference type="Pfam" id="PF05175">
    <property type="entry name" value="MTS"/>
    <property type="match status" value="1"/>
</dbReference>
<feature type="domain" description="Methyltransferase small" evidence="1">
    <location>
        <begin position="41"/>
        <end position="120"/>
    </location>
</feature>
<dbReference type="PANTHER" id="PTHR47739">
    <property type="entry name" value="TRNA1(VAL) (ADENINE(37)-N6)-METHYLTRANSFERASE"/>
    <property type="match status" value="1"/>
</dbReference>
<organism evidence="2">
    <name type="scientific">Guillardia theta (strain CCMP2712)</name>
    <name type="common">Cryptophyte</name>
    <dbReference type="NCBI Taxonomy" id="905079"/>
    <lineage>
        <taxon>Eukaryota</taxon>
        <taxon>Cryptophyceae</taxon>
        <taxon>Pyrenomonadales</taxon>
        <taxon>Geminigeraceae</taxon>
        <taxon>Guillardia</taxon>
    </lineage>
</organism>
<dbReference type="HOGENOM" id="CLU_061983_0_0_1"/>
<reference evidence="3" key="3">
    <citation type="submission" date="2016-03" db="UniProtKB">
        <authorList>
            <consortium name="EnsemblProtists"/>
        </authorList>
    </citation>
    <scope>IDENTIFICATION</scope>
</reference>
<reference evidence="2 4" key="1">
    <citation type="journal article" date="2012" name="Nature">
        <title>Algal genomes reveal evolutionary mosaicism and the fate of nucleomorphs.</title>
        <authorList>
            <consortium name="DOE Joint Genome Institute"/>
            <person name="Curtis B.A."/>
            <person name="Tanifuji G."/>
            <person name="Burki F."/>
            <person name="Gruber A."/>
            <person name="Irimia M."/>
            <person name="Maruyama S."/>
            <person name="Arias M.C."/>
            <person name="Ball S.G."/>
            <person name="Gile G.H."/>
            <person name="Hirakawa Y."/>
            <person name="Hopkins J.F."/>
            <person name="Kuo A."/>
            <person name="Rensing S.A."/>
            <person name="Schmutz J."/>
            <person name="Symeonidi A."/>
            <person name="Elias M."/>
            <person name="Eveleigh R.J."/>
            <person name="Herman E.K."/>
            <person name="Klute M.J."/>
            <person name="Nakayama T."/>
            <person name="Obornik M."/>
            <person name="Reyes-Prieto A."/>
            <person name="Armbrust E.V."/>
            <person name="Aves S.J."/>
            <person name="Beiko R.G."/>
            <person name="Coutinho P."/>
            <person name="Dacks J.B."/>
            <person name="Durnford D.G."/>
            <person name="Fast N.M."/>
            <person name="Green B.R."/>
            <person name="Grisdale C.J."/>
            <person name="Hempel F."/>
            <person name="Henrissat B."/>
            <person name="Hoppner M.P."/>
            <person name="Ishida K."/>
            <person name="Kim E."/>
            <person name="Koreny L."/>
            <person name="Kroth P.G."/>
            <person name="Liu Y."/>
            <person name="Malik S.B."/>
            <person name="Maier U.G."/>
            <person name="McRose D."/>
            <person name="Mock T."/>
            <person name="Neilson J.A."/>
            <person name="Onodera N.T."/>
            <person name="Poole A.M."/>
            <person name="Pritham E.J."/>
            <person name="Richards T.A."/>
            <person name="Rocap G."/>
            <person name="Roy S.W."/>
            <person name="Sarai C."/>
            <person name="Schaack S."/>
            <person name="Shirato S."/>
            <person name="Slamovits C.H."/>
            <person name="Spencer D.F."/>
            <person name="Suzuki S."/>
            <person name="Worden A.Z."/>
            <person name="Zauner S."/>
            <person name="Barry K."/>
            <person name="Bell C."/>
            <person name="Bharti A.K."/>
            <person name="Crow J.A."/>
            <person name="Grimwood J."/>
            <person name="Kramer R."/>
            <person name="Lindquist E."/>
            <person name="Lucas S."/>
            <person name="Salamov A."/>
            <person name="McFadden G.I."/>
            <person name="Lane C.E."/>
            <person name="Keeling P.J."/>
            <person name="Gray M.W."/>
            <person name="Grigoriev I.V."/>
            <person name="Archibald J.M."/>
        </authorList>
    </citation>
    <scope>NUCLEOTIDE SEQUENCE</scope>
    <source>
        <strain evidence="2 4">CCMP2712</strain>
    </source>
</reference>
<evidence type="ECO:0000259" key="1">
    <source>
        <dbReference type="Pfam" id="PF05175"/>
    </source>
</evidence>
<dbReference type="InterPro" id="IPR002052">
    <property type="entry name" value="DNA_methylase_N6_adenine_CS"/>
</dbReference>
<reference evidence="4" key="2">
    <citation type="submission" date="2012-11" db="EMBL/GenBank/DDBJ databases">
        <authorList>
            <person name="Kuo A."/>
            <person name="Curtis B.A."/>
            <person name="Tanifuji G."/>
            <person name="Burki F."/>
            <person name="Gruber A."/>
            <person name="Irimia M."/>
            <person name="Maruyama S."/>
            <person name="Arias M.C."/>
            <person name="Ball S.G."/>
            <person name="Gile G.H."/>
            <person name="Hirakawa Y."/>
            <person name="Hopkins J.F."/>
            <person name="Rensing S.A."/>
            <person name="Schmutz J."/>
            <person name="Symeonidi A."/>
            <person name="Elias M."/>
            <person name="Eveleigh R.J."/>
            <person name="Herman E.K."/>
            <person name="Klute M.J."/>
            <person name="Nakayama T."/>
            <person name="Obornik M."/>
            <person name="Reyes-Prieto A."/>
            <person name="Armbrust E.V."/>
            <person name="Aves S.J."/>
            <person name="Beiko R.G."/>
            <person name="Coutinho P."/>
            <person name="Dacks J.B."/>
            <person name="Durnford D.G."/>
            <person name="Fast N.M."/>
            <person name="Green B.R."/>
            <person name="Grisdale C."/>
            <person name="Hempe F."/>
            <person name="Henrissat B."/>
            <person name="Hoppner M.P."/>
            <person name="Ishida K.-I."/>
            <person name="Kim E."/>
            <person name="Koreny L."/>
            <person name="Kroth P.G."/>
            <person name="Liu Y."/>
            <person name="Malik S.-B."/>
            <person name="Maier U.G."/>
            <person name="McRose D."/>
            <person name="Mock T."/>
            <person name="Neilson J.A."/>
            <person name="Onodera N.T."/>
            <person name="Poole A.M."/>
            <person name="Pritham E.J."/>
            <person name="Richards T.A."/>
            <person name="Rocap G."/>
            <person name="Roy S.W."/>
            <person name="Sarai C."/>
            <person name="Schaack S."/>
            <person name="Shirato S."/>
            <person name="Slamovits C.H."/>
            <person name="Spencer D.F."/>
            <person name="Suzuki S."/>
            <person name="Worden A.Z."/>
            <person name="Zauner S."/>
            <person name="Barry K."/>
            <person name="Bell C."/>
            <person name="Bharti A.K."/>
            <person name="Crow J.A."/>
            <person name="Grimwood J."/>
            <person name="Kramer R."/>
            <person name="Lindquist E."/>
            <person name="Lucas S."/>
            <person name="Salamov A."/>
            <person name="McFadden G.I."/>
            <person name="Lane C.E."/>
            <person name="Keeling P.J."/>
            <person name="Gray M.W."/>
            <person name="Grigoriev I.V."/>
            <person name="Archibald J.M."/>
        </authorList>
    </citation>
    <scope>NUCLEOTIDE SEQUENCE</scope>
    <source>
        <strain evidence="4">CCMP2712</strain>
    </source>
</reference>
<dbReference type="CDD" id="cd02440">
    <property type="entry name" value="AdoMet_MTases"/>
    <property type="match status" value="1"/>
</dbReference>
<dbReference type="PROSITE" id="PS00092">
    <property type="entry name" value="N6_MTASE"/>
    <property type="match status" value="1"/>
</dbReference>
<dbReference type="PaxDb" id="55529-EKX35482"/>
<evidence type="ECO:0000313" key="2">
    <source>
        <dbReference type="EMBL" id="EKX35482.1"/>
    </source>
</evidence>
<proteinExistence type="predicted"/>
<evidence type="ECO:0000313" key="4">
    <source>
        <dbReference type="Proteomes" id="UP000011087"/>
    </source>
</evidence>
<gene>
    <name evidence="2" type="ORF">GUITHDRAFT_79791</name>
</gene>
<dbReference type="InterPro" id="IPR050210">
    <property type="entry name" value="tRNA_Adenine-N(6)_MTase"/>
</dbReference>
<evidence type="ECO:0000313" key="3">
    <source>
        <dbReference type="EnsemblProtists" id="EKX35482"/>
    </source>
</evidence>
<protein>
    <recommendedName>
        <fullName evidence="1">Methyltransferase small domain-containing protein</fullName>
    </recommendedName>
</protein>
<dbReference type="GO" id="GO:0032259">
    <property type="term" value="P:methylation"/>
    <property type="evidence" value="ECO:0007669"/>
    <property type="project" value="InterPro"/>
</dbReference>
<dbReference type="eggNOG" id="ENOG502SED7">
    <property type="taxonomic scope" value="Eukaryota"/>
</dbReference>
<keyword evidence="4" id="KW-1185">Reference proteome</keyword>
<dbReference type="AlphaFoldDB" id="L1IHB4"/>
<dbReference type="RefSeq" id="XP_005822462.1">
    <property type="nucleotide sequence ID" value="XM_005822405.1"/>
</dbReference>
<accession>L1IHB4</accession>
<dbReference type="InterPro" id="IPR007848">
    <property type="entry name" value="Small_mtfrase_dom"/>
</dbReference>
<sequence>MKSQTFVFRQFSVQQDRCAMKVGTDAVLLGAWAGIPPEGNLALDIGTGTGVLCLMVAQRASKYRVHAVEIEPSCAEQANENVLRSKWSDRIEVKGCSIQSWRTNCNAQYDLIISNPPYFKPLLNKEPIDASCGGLDPSSNARRIARETLLLSHAELLQSVKMLLKKSGAFCVILPFADAVSFELLAAKEGLKVVRRTTVHGVQELLRAGNVVVVKKLSSPLQETRLSIYESDDFYTEEYVSLTREFYQKTLRRRGS</sequence>
<dbReference type="GO" id="GO:0003676">
    <property type="term" value="F:nucleic acid binding"/>
    <property type="evidence" value="ECO:0007669"/>
    <property type="project" value="InterPro"/>
</dbReference>
<dbReference type="OMA" id="NQYTEAF"/>
<dbReference type="Proteomes" id="UP000011087">
    <property type="component" value="Unassembled WGS sequence"/>
</dbReference>
<dbReference type="OrthoDB" id="269872at2759"/>
<dbReference type="PANTHER" id="PTHR47739:SF1">
    <property type="entry name" value="TRNA1(VAL) (ADENINE(37)-N6)-METHYLTRANSFERASE"/>
    <property type="match status" value="1"/>
</dbReference>
<name>L1IHB4_GUITC</name>